<dbReference type="PANTHER" id="PTHR48090:SF7">
    <property type="entry name" value="RFBJ PROTEIN"/>
    <property type="match status" value="1"/>
</dbReference>
<feature type="transmembrane region" description="Helical" evidence="1">
    <location>
        <begin position="65"/>
        <end position="85"/>
    </location>
</feature>
<dbReference type="GO" id="GO:0016740">
    <property type="term" value="F:transferase activity"/>
    <property type="evidence" value="ECO:0007669"/>
    <property type="project" value="UniProtKB-KW"/>
</dbReference>
<dbReference type="InterPro" id="IPR019277">
    <property type="entry name" value="DUF2304"/>
</dbReference>
<keyword evidence="1" id="KW-0812">Transmembrane</keyword>
<proteinExistence type="predicted"/>
<dbReference type="PANTHER" id="PTHR48090">
    <property type="entry name" value="UNDECAPRENYL-PHOSPHATE 4-DEOXY-4-FORMAMIDO-L-ARABINOSE TRANSFERASE-RELATED"/>
    <property type="match status" value="1"/>
</dbReference>
<protein>
    <submittedName>
        <fullName evidence="3">Glycosyltransferase involved in cell wall bisynthesis</fullName>
    </submittedName>
</protein>
<dbReference type="Pfam" id="PF00535">
    <property type="entry name" value="Glycos_transf_2"/>
    <property type="match status" value="1"/>
</dbReference>
<dbReference type="SUPFAM" id="SSF53448">
    <property type="entry name" value="Nucleotide-diphospho-sugar transferases"/>
    <property type="match status" value="1"/>
</dbReference>
<reference evidence="4" key="1">
    <citation type="submission" date="2016-10" db="EMBL/GenBank/DDBJ databases">
        <authorList>
            <person name="Varghese N."/>
            <person name="Submissions S."/>
        </authorList>
    </citation>
    <scope>NUCLEOTIDE SEQUENCE [LARGE SCALE GENOMIC DNA]</scope>
    <source>
        <strain evidence="4">DSM 25055</strain>
    </source>
</reference>
<dbReference type="EMBL" id="FOFD01000001">
    <property type="protein sequence ID" value="SEP93497.1"/>
    <property type="molecule type" value="Genomic_DNA"/>
</dbReference>
<feature type="domain" description="Glycosyltransferase 2-like" evidence="2">
    <location>
        <begin position="119"/>
        <end position="279"/>
    </location>
</feature>
<dbReference type="InterPro" id="IPR050256">
    <property type="entry name" value="Glycosyltransferase_2"/>
</dbReference>
<evidence type="ECO:0000313" key="4">
    <source>
        <dbReference type="Proteomes" id="UP000199114"/>
    </source>
</evidence>
<name>A0A1H9BXL6_9EURY</name>
<dbReference type="Pfam" id="PF10066">
    <property type="entry name" value="DUF2304"/>
    <property type="match status" value="1"/>
</dbReference>
<dbReference type="InterPro" id="IPR001173">
    <property type="entry name" value="Glyco_trans_2-like"/>
</dbReference>
<dbReference type="Gene3D" id="3.90.550.10">
    <property type="entry name" value="Spore Coat Polysaccharide Biosynthesis Protein SpsA, Chain A"/>
    <property type="match status" value="1"/>
</dbReference>
<organism evidence="3 4">
    <name type="scientific">Natrinema salaciae</name>
    <dbReference type="NCBI Taxonomy" id="1186196"/>
    <lineage>
        <taxon>Archaea</taxon>
        <taxon>Methanobacteriati</taxon>
        <taxon>Methanobacteriota</taxon>
        <taxon>Stenosarchaea group</taxon>
        <taxon>Halobacteria</taxon>
        <taxon>Halobacteriales</taxon>
        <taxon>Natrialbaceae</taxon>
        <taxon>Natrinema</taxon>
    </lineage>
</organism>
<gene>
    <name evidence="3" type="ORF">SAMN04489841_0885</name>
</gene>
<dbReference type="InterPro" id="IPR029044">
    <property type="entry name" value="Nucleotide-diphossugar_trans"/>
</dbReference>
<dbReference type="STRING" id="1186196.SAMN04489841_0885"/>
<keyword evidence="4" id="KW-1185">Reference proteome</keyword>
<dbReference type="CDD" id="cd04179">
    <property type="entry name" value="DPM_DPG-synthase_like"/>
    <property type="match status" value="1"/>
</dbReference>
<evidence type="ECO:0000313" key="3">
    <source>
        <dbReference type="EMBL" id="SEP93497.1"/>
    </source>
</evidence>
<sequence>MIEPVDPVLGGIALGLLAWGFERYRTQFVKSDLVLATTFSFGIVLFTVSPWVYDSVGNLLNINQRFVLFSLLAHLAMLAIVLYLLTTVRETNARYSDLVRNLSADQVAQTDGGKRTIFIVIPAYNEGETIQNVVKSLPETIRGYAIQPLVISDGSDDDTAENAQYNGTAVVEHPVNQGQGGALKTGFQIALERQAEIVVTMDGDGQHPAAELERLVSPVIDNEADYVMGSRYKGEDHSNNGLVRENGIVAFTRLINLLTDSDITDCTNGFRAIRASRLEEMQLTEERFSAPELIIEAKKNGLRIREIPIKIEERQAGETKKPQLKYAIGLTRAVLTTWIR</sequence>
<keyword evidence="1" id="KW-1133">Transmembrane helix</keyword>
<dbReference type="OrthoDB" id="147253at2157"/>
<dbReference type="Proteomes" id="UP000199114">
    <property type="component" value="Unassembled WGS sequence"/>
</dbReference>
<feature type="transmembrane region" description="Helical" evidence="1">
    <location>
        <begin position="33"/>
        <end position="53"/>
    </location>
</feature>
<evidence type="ECO:0000256" key="1">
    <source>
        <dbReference type="SAM" id="Phobius"/>
    </source>
</evidence>
<accession>A0A1H9BXL6</accession>
<dbReference type="RefSeq" id="WP_090613922.1">
    <property type="nucleotide sequence ID" value="NZ_FOFD01000001.1"/>
</dbReference>
<evidence type="ECO:0000259" key="2">
    <source>
        <dbReference type="Pfam" id="PF00535"/>
    </source>
</evidence>
<keyword evidence="1" id="KW-0472">Membrane</keyword>
<dbReference type="AlphaFoldDB" id="A0A1H9BXL6"/>
<keyword evidence="3" id="KW-0808">Transferase</keyword>